<dbReference type="GO" id="GO:0030198">
    <property type="term" value="P:extracellular matrix organization"/>
    <property type="evidence" value="ECO:0007669"/>
    <property type="project" value="TreeGrafter"/>
</dbReference>
<feature type="binding site" evidence="14">
    <location>
        <position position="219"/>
    </location>
    <ligand>
        <name>Zn(2+)</name>
        <dbReference type="ChEBI" id="CHEBI:29105"/>
        <label>1</label>
    </ligand>
</feature>
<dbReference type="InterPro" id="IPR036375">
    <property type="entry name" value="Hemopexin-like_dom_sf"/>
</dbReference>
<feature type="binding site" evidence="14">
    <location>
        <position position="224"/>
    </location>
    <ligand>
        <name>Ca(2+)</name>
        <dbReference type="ChEBI" id="CHEBI:29108"/>
        <label>1</label>
    </ligand>
</feature>
<dbReference type="OrthoDB" id="406838at2759"/>
<evidence type="ECO:0000313" key="17">
    <source>
        <dbReference type="Proteomes" id="UP000694845"/>
    </source>
</evidence>
<feature type="binding site" evidence="14">
    <location>
        <position position="260"/>
    </location>
    <ligand>
        <name>Zn(2+)</name>
        <dbReference type="ChEBI" id="CHEBI:29105"/>
        <label>2</label>
        <note>catalytic</note>
    </ligand>
</feature>
<dbReference type="InterPro" id="IPR024079">
    <property type="entry name" value="MetalloPept_cat_dom_sf"/>
</dbReference>
<feature type="binding site" evidence="13">
    <location>
        <position position="252"/>
    </location>
    <ligand>
        <name>Zn(2+)</name>
        <dbReference type="ChEBI" id="CHEBI:29105"/>
        <label>2</label>
        <note>catalytic</note>
    </ligand>
</feature>
<dbReference type="PROSITE" id="PS00024">
    <property type="entry name" value="HEMOPEXIN"/>
    <property type="match status" value="1"/>
</dbReference>
<feature type="binding site" evidence="14">
    <location>
        <position position="143"/>
    </location>
    <ligand>
        <name>Ca(2+)</name>
        <dbReference type="ChEBI" id="CHEBI:29108"/>
        <label>1</label>
    </ligand>
</feature>
<keyword evidence="9" id="KW-0482">Metalloprotease</keyword>
<accession>A0A8B7YYD0</accession>
<dbReference type="InterPro" id="IPR021190">
    <property type="entry name" value="Pept_M10A"/>
</dbReference>
<dbReference type="InterPro" id="IPR000585">
    <property type="entry name" value="Hemopexin-like_dom"/>
</dbReference>
<evidence type="ECO:0000256" key="7">
    <source>
        <dbReference type="ARBA" id="ARBA00022833"/>
    </source>
</evidence>
<keyword evidence="3 13" id="KW-0479">Metal-binding</keyword>
<feature type="binding site" evidence="14">
    <location>
        <position position="305"/>
    </location>
    <ligand>
        <name>Ca(2+)</name>
        <dbReference type="ChEBI" id="CHEBI:29108"/>
        <label>4</label>
    </ligand>
</feature>
<dbReference type="KEGG" id="aplc:110982266"/>
<dbReference type="GO" id="GO:0006508">
    <property type="term" value="P:proteolysis"/>
    <property type="evidence" value="ECO:0007669"/>
    <property type="project" value="UniProtKB-KW"/>
</dbReference>
<evidence type="ECO:0000256" key="15">
    <source>
        <dbReference type="PROSITE-ProRule" id="PRU01011"/>
    </source>
</evidence>
<feature type="binding site" evidence="14">
    <location>
        <position position="189"/>
    </location>
    <ligand>
        <name>Zn(2+)</name>
        <dbReference type="ChEBI" id="CHEBI:29105"/>
        <label>1</label>
    </ligand>
</feature>
<dbReference type="Gene3D" id="2.110.10.10">
    <property type="entry name" value="Hemopexin-like domain"/>
    <property type="match status" value="1"/>
</dbReference>
<keyword evidence="8 14" id="KW-0106">Calcium</keyword>
<feature type="binding site" evidence="14">
    <location>
        <position position="217"/>
    </location>
    <ligand>
        <name>Ca(2+)</name>
        <dbReference type="ChEBI" id="CHEBI:29108"/>
        <label>2</label>
    </ligand>
</feature>
<name>A0A8B7YYD0_ACAPL</name>
<dbReference type="PANTHER" id="PTHR10201:SF294">
    <property type="entry name" value="MATRIX METALLOPROTEINASE 16"/>
    <property type="match status" value="1"/>
</dbReference>
<organism evidence="17 18">
    <name type="scientific">Acanthaster planci</name>
    <name type="common">Crown-of-thorns starfish</name>
    <dbReference type="NCBI Taxonomy" id="133434"/>
    <lineage>
        <taxon>Eukaryota</taxon>
        <taxon>Metazoa</taxon>
        <taxon>Echinodermata</taxon>
        <taxon>Eleutherozoa</taxon>
        <taxon>Asterozoa</taxon>
        <taxon>Asteroidea</taxon>
        <taxon>Valvatacea</taxon>
        <taxon>Valvatida</taxon>
        <taxon>Acanthasteridae</taxon>
        <taxon>Acanthaster</taxon>
    </lineage>
</organism>
<dbReference type="InterPro" id="IPR018486">
    <property type="entry name" value="Hemopexin_CS"/>
</dbReference>
<reference evidence="18" key="1">
    <citation type="submission" date="2025-08" db="UniProtKB">
        <authorList>
            <consortium name="RefSeq"/>
        </authorList>
    </citation>
    <scope>IDENTIFICATION</scope>
</reference>
<evidence type="ECO:0000256" key="10">
    <source>
        <dbReference type="ARBA" id="ARBA00023145"/>
    </source>
</evidence>
<feature type="repeat" description="Hemopexin" evidence="15">
    <location>
        <begin position="446"/>
        <end position="494"/>
    </location>
</feature>
<keyword evidence="11" id="KW-1015">Disulfide bond</keyword>
<feature type="binding site" evidence="13">
    <location>
        <position position="246"/>
    </location>
    <ligand>
        <name>Zn(2+)</name>
        <dbReference type="ChEBI" id="CHEBI:29105"/>
        <label>2</label>
        <note>catalytic</note>
    </ligand>
</feature>
<comment type="similarity">
    <text evidence="1">Belongs to the peptidase M10A family.</text>
</comment>
<dbReference type="PIRSF" id="PIRSF001191">
    <property type="entry name" value="Peptidase_M10A_matrix"/>
    <property type="match status" value="1"/>
</dbReference>
<dbReference type="SUPFAM" id="SSF50923">
    <property type="entry name" value="Hemopexin-like domain"/>
    <property type="match status" value="1"/>
</dbReference>
<dbReference type="SUPFAM" id="SSF55486">
    <property type="entry name" value="Metalloproteases ('zincins'), catalytic domain"/>
    <property type="match status" value="1"/>
</dbReference>
<dbReference type="GeneID" id="110982266"/>
<dbReference type="Proteomes" id="UP000694845">
    <property type="component" value="Unplaced"/>
</dbReference>
<evidence type="ECO:0000256" key="4">
    <source>
        <dbReference type="ARBA" id="ARBA00022729"/>
    </source>
</evidence>
<feature type="active site" evidence="12">
    <location>
        <position position="243"/>
    </location>
</feature>
<evidence type="ECO:0000256" key="9">
    <source>
        <dbReference type="ARBA" id="ARBA00023049"/>
    </source>
</evidence>
<feature type="binding site" evidence="14">
    <location>
        <position position="351"/>
    </location>
    <ligand>
        <name>Ca(2+)</name>
        <dbReference type="ChEBI" id="CHEBI:29108"/>
        <label>5</label>
    </ligand>
</feature>
<dbReference type="InterPro" id="IPR018487">
    <property type="entry name" value="Hemopexin-like_repeat"/>
</dbReference>
<gene>
    <name evidence="18" type="primary">LOC110982266</name>
</gene>
<feature type="binding site" evidence="14">
    <location>
        <position position="196"/>
    </location>
    <ligand>
        <name>Ca(2+)</name>
        <dbReference type="ChEBI" id="CHEBI:29108"/>
        <label>3</label>
    </ligand>
</feature>
<dbReference type="AlphaFoldDB" id="A0A8B7YYD0"/>
<feature type="domain" description="Peptidase metallopeptidase" evidence="16">
    <location>
        <begin position="122"/>
        <end position="287"/>
    </location>
</feature>
<protein>
    <submittedName>
        <fullName evidence="18">72 kDa type IV collagenase-like</fullName>
    </submittedName>
</protein>
<evidence type="ECO:0000256" key="2">
    <source>
        <dbReference type="ARBA" id="ARBA00022670"/>
    </source>
</evidence>
<evidence type="ECO:0000256" key="8">
    <source>
        <dbReference type="ARBA" id="ARBA00022837"/>
    </source>
</evidence>
<dbReference type="InterPro" id="IPR036365">
    <property type="entry name" value="PGBD-like_sf"/>
</dbReference>
<keyword evidence="17" id="KW-1185">Reference proteome</keyword>
<dbReference type="CDD" id="cd04278">
    <property type="entry name" value="ZnMc_MMP"/>
    <property type="match status" value="1"/>
</dbReference>
<feature type="binding site" evidence="14">
    <location>
        <position position="197"/>
    </location>
    <ligand>
        <name>Ca(2+)</name>
        <dbReference type="ChEBI" id="CHEBI:29108"/>
        <label>3</label>
    </ligand>
</feature>
<dbReference type="SUPFAM" id="SSF47090">
    <property type="entry name" value="PGBD-like"/>
    <property type="match status" value="1"/>
</dbReference>
<feature type="binding site" evidence="14">
    <location>
        <position position="221"/>
    </location>
    <ligand>
        <name>Ca(2+)</name>
        <dbReference type="ChEBI" id="CHEBI:29108"/>
        <label>3</label>
    </ligand>
</feature>
<dbReference type="InterPro" id="IPR033739">
    <property type="entry name" value="M10A_MMP"/>
</dbReference>
<dbReference type="PANTHER" id="PTHR10201">
    <property type="entry name" value="MATRIX METALLOPROTEINASE"/>
    <property type="match status" value="1"/>
</dbReference>
<keyword evidence="6" id="KW-0378">Hydrolase</keyword>
<dbReference type="OMA" id="AHAFWPW"/>
<dbReference type="Pfam" id="PF00413">
    <property type="entry name" value="Peptidase_M10"/>
    <property type="match status" value="1"/>
</dbReference>
<dbReference type="PROSITE" id="PS51642">
    <property type="entry name" value="HEMOPEXIN_2"/>
    <property type="match status" value="3"/>
</dbReference>
<feature type="binding site" evidence="13">
    <location>
        <position position="242"/>
    </location>
    <ligand>
        <name>Zn(2+)</name>
        <dbReference type="ChEBI" id="CHEBI:29105"/>
        <label>2</label>
        <note>catalytic</note>
    </ligand>
</feature>
<evidence type="ECO:0000256" key="13">
    <source>
        <dbReference type="PIRSR" id="PIRSR001191-2"/>
    </source>
</evidence>
<dbReference type="PRINTS" id="PR00138">
    <property type="entry name" value="MATRIXIN"/>
</dbReference>
<keyword evidence="5" id="KW-0677">Repeat</keyword>
<keyword evidence="2" id="KW-0645">Protease</keyword>
<feature type="binding site" evidence="14">
    <location>
        <position position="224"/>
    </location>
    <ligand>
        <name>Ca(2+)</name>
        <dbReference type="ChEBI" id="CHEBI:29108"/>
        <label>3</label>
    </ligand>
</feature>
<evidence type="ECO:0000313" key="18">
    <source>
        <dbReference type="RefSeq" id="XP_022096256.1"/>
    </source>
</evidence>
<dbReference type="Pfam" id="PF00045">
    <property type="entry name" value="Hemopexin"/>
    <property type="match status" value="2"/>
</dbReference>
<feature type="binding site" evidence="14">
    <location>
        <position position="177"/>
    </location>
    <ligand>
        <name>Ca(2+)</name>
        <dbReference type="ChEBI" id="CHEBI:29108"/>
        <label>2</label>
    </ligand>
</feature>
<feature type="repeat" description="Hemopexin" evidence="15">
    <location>
        <begin position="345"/>
        <end position="398"/>
    </location>
</feature>
<dbReference type="InterPro" id="IPR001818">
    <property type="entry name" value="Pept_M10_metallopeptidase"/>
</dbReference>
<evidence type="ECO:0000256" key="1">
    <source>
        <dbReference type="ARBA" id="ARBA00010370"/>
    </source>
</evidence>
<feature type="binding site" evidence="14">
    <location>
        <position position="191"/>
    </location>
    <ligand>
        <name>Zn(2+)</name>
        <dbReference type="ChEBI" id="CHEBI:29105"/>
        <label>1</label>
    </ligand>
</feature>
<dbReference type="CDD" id="cd00094">
    <property type="entry name" value="HX"/>
    <property type="match status" value="1"/>
</dbReference>
<feature type="binding site" evidence="14">
    <location>
        <position position="204"/>
    </location>
    <ligand>
        <name>Zn(2+)</name>
        <dbReference type="ChEBI" id="CHEBI:29105"/>
        <label>1</label>
    </ligand>
</feature>
<dbReference type="GO" id="GO:0031012">
    <property type="term" value="C:extracellular matrix"/>
    <property type="evidence" value="ECO:0007669"/>
    <property type="project" value="InterPro"/>
</dbReference>
<feature type="binding site" description="in inhibited form" evidence="14">
    <location>
        <position position="96"/>
    </location>
    <ligand>
        <name>Zn(2+)</name>
        <dbReference type="ChEBI" id="CHEBI:29105"/>
        <label>2</label>
        <note>catalytic</note>
    </ligand>
</feature>
<comment type="cofactor">
    <cofactor evidence="14">
        <name>Ca(2+)</name>
        <dbReference type="ChEBI" id="CHEBI:29108"/>
    </cofactor>
    <text evidence="14">Can bind about 5 Ca(2+) ions per subunit.</text>
</comment>
<dbReference type="GO" id="GO:0004222">
    <property type="term" value="F:metalloendopeptidase activity"/>
    <property type="evidence" value="ECO:0007669"/>
    <property type="project" value="InterPro"/>
</dbReference>
<dbReference type="SMART" id="SM00120">
    <property type="entry name" value="HX"/>
    <property type="match status" value="4"/>
</dbReference>
<feature type="binding site" evidence="14">
    <location>
        <position position="349"/>
    </location>
    <ligand>
        <name>Ca(2+)</name>
        <dbReference type="ChEBI" id="CHEBI:29108"/>
        <label>4</label>
    </ligand>
</feature>
<dbReference type="GO" id="GO:0030574">
    <property type="term" value="P:collagen catabolic process"/>
    <property type="evidence" value="ECO:0007669"/>
    <property type="project" value="TreeGrafter"/>
</dbReference>
<keyword evidence="4" id="KW-0732">Signal</keyword>
<keyword evidence="7 13" id="KW-0862">Zinc</keyword>
<evidence type="ECO:0000259" key="16">
    <source>
        <dbReference type="SMART" id="SM00235"/>
    </source>
</evidence>
<evidence type="ECO:0000256" key="6">
    <source>
        <dbReference type="ARBA" id="ARBA00022801"/>
    </source>
</evidence>
<dbReference type="GO" id="GO:0005615">
    <property type="term" value="C:extracellular space"/>
    <property type="evidence" value="ECO:0007669"/>
    <property type="project" value="TreeGrafter"/>
</dbReference>
<sequence>MMGHFDVSMKDRVHLTVLFLVFIPGSSVLAWEFNTLNDTVPYFEQFGYIAPVEDGQLQDAEVLLDALHRFQDICGVTRTDGKMDEATAACFQRKRCGNRDFEPGSRGSSGRGRKRRYYIPTEAESWQPESTHITYDIVMYSDDLPPSVIDDSIKRAFEVWSNATALSFERRRGGQVDITLSFYPTMEEHGDNMPFDGPGRILAHAFWPWSEDRLKSDVHLDEAETWTARSYSGANLWLVAAHEIGHSLGLGHSVIFGSLMFPFHFGYDPDFTLHEDDINGIQALYGDVVPTQVTDAPDICRVVMDAVMVDGFTYIFKGEYYWKIFNGRPEPGFPRRISERWPGLEGSIDAALTVKNEYVWMPHTGKTYFFKDRHVWRYTLSSLDEGFPKDAAEEFPGFPSDVQKIKGIFEISGNGETYIFIDGGFYVYSWLGFQGPYTLQVFSGVPTNIVGAIQWTDNYIYFFTDDFLYYQCGPWSFTVSRGFPQHAHVDWIGCSSDSADSLRLAGTAETLQHSEGQDLLTGTGSDRSSAQATSTWTFSMIALSSSVIALT</sequence>
<proteinExistence type="inferred from homology"/>
<dbReference type="Gene3D" id="3.40.390.10">
    <property type="entry name" value="Collagenase (Catalytic Domain)"/>
    <property type="match status" value="1"/>
</dbReference>
<dbReference type="RefSeq" id="XP_022096256.1">
    <property type="nucleotide sequence ID" value="XM_022240564.1"/>
</dbReference>
<evidence type="ECO:0000256" key="3">
    <source>
        <dbReference type="ARBA" id="ARBA00022723"/>
    </source>
</evidence>
<evidence type="ECO:0000256" key="12">
    <source>
        <dbReference type="PIRSR" id="PIRSR001191-1"/>
    </source>
</evidence>
<evidence type="ECO:0000256" key="5">
    <source>
        <dbReference type="ARBA" id="ARBA00022737"/>
    </source>
</evidence>
<evidence type="ECO:0000256" key="11">
    <source>
        <dbReference type="ARBA" id="ARBA00023157"/>
    </source>
</evidence>
<dbReference type="GO" id="GO:0008270">
    <property type="term" value="F:zinc ion binding"/>
    <property type="evidence" value="ECO:0007669"/>
    <property type="project" value="InterPro"/>
</dbReference>
<feature type="repeat" description="Hemopexin" evidence="15">
    <location>
        <begin position="301"/>
        <end position="344"/>
    </location>
</feature>
<dbReference type="InterPro" id="IPR006026">
    <property type="entry name" value="Peptidase_Metallo"/>
</dbReference>
<dbReference type="SMART" id="SM00235">
    <property type="entry name" value="ZnMc"/>
    <property type="match status" value="1"/>
</dbReference>
<comment type="cofactor">
    <cofactor evidence="14">
        <name>Zn(2+)</name>
        <dbReference type="ChEBI" id="CHEBI:29105"/>
    </cofactor>
    <text evidence="14">Binds 2 Zn(2+) ions per subunit.</text>
</comment>
<evidence type="ECO:0000256" key="14">
    <source>
        <dbReference type="PIRSR" id="PIRSR621190-2"/>
    </source>
</evidence>
<keyword evidence="10" id="KW-0865">Zymogen</keyword>